<keyword evidence="2" id="KW-0812">Transmembrane</keyword>
<evidence type="ECO:0000256" key="2">
    <source>
        <dbReference type="SAM" id="Phobius"/>
    </source>
</evidence>
<name>A0A163QUU3_9CELL</name>
<keyword evidence="2" id="KW-0472">Membrane</keyword>
<feature type="transmembrane region" description="Helical" evidence="2">
    <location>
        <begin position="107"/>
        <end position="126"/>
    </location>
</feature>
<dbReference type="OrthoDB" id="10005226at2"/>
<dbReference type="AlphaFoldDB" id="A0A163QUU3"/>
<feature type="coiled-coil region" evidence="1">
    <location>
        <begin position="33"/>
        <end position="60"/>
    </location>
</feature>
<keyword evidence="1" id="KW-0175">Coiled coil</keyword>
<sequence>MTDPTLDAVNAVRGDVKGLRDELTIRLDAMVTRREHEAEVRRIDSEAQRTREQLMQHEREADRRLVEISTEVTIGDKAILGVVEADKAQRSAEAKALAEQRRTDRRWTIGALTAATGVIIAAGQLLRVLL</sequence>
<dbReference type="STRING" id="43678.OJAG_28540"/>
<keyword evidence="2" id="KW-1133">Transmembrane helix</keyword>
<reference evidence="3 4" key="1">
    <citation type="submission" date="2016-01" db="EMBL/GenBank/DDBJ databases">
        <title>Genome sequence of Oerskovia enterophila VJag, an agar and cellulose degrading bacterium.</title>
        <authorList>
            <person name="Poehlein A."/>
            <person name="Jag V."/>
            <person name="Bengelsdorf F."/>
            <person name="Duerre P."/>
            <person name="Daniel R."/>
        </authorList>
    </citation>
    <scope>NUCLEOTIDE SEQUENCE [LARGE SCALE GENOMIC DNA]</scope>
    <source>
        <strain evidence="3 4">VJag</strain>
    </source>
</reference>
<comment type="caution">
    <text evidence="3">The sequence shown here is derived from an EMBL/GenBank/DDBJ whole genome shotgun (WGS) entry which is preliminary data.</text>
</comment>
<evidence type="ECO:0000313" key="3">
    <source>
        <dbReference type="EMBL" id="KZM34555.1"/>
    </source>
</evidence>
<dbReference type="RefSeq" id="WP_068709307.1">
    <property type="nucleotide sequence ID" value="NZ_LRIE01000079.1"/>
</dbReference>
<proteinExistence type="predicted"/>
<dbReference type="EMBL" id="LRIE01000079">
    <property type="protein sequence ID" value="KZM34555.1"/>
    <property type="molecule type" value="Genomic_DNA"/>
</dbReference>
<dbReference type="PATRIC" id="fig|43678.3.peg.2987"/>
<evidence type="ECO:0000256" key="1">
    <source>
        <dbReference type="SAM" id="Coils"/>
    </source>
</evidence>
<protein>
    <submittedName>
        <fullName evidence="3">Uncharacterized protein</fullName>
    </submittedName>
</protein>
<gene>
    <name evidence="3" type="ORF">OJAG_28540</name>
</gene>
<dbReference type="Proteomes" id="UP000076447">
    <property type="component" value="Unassembled WGS sequence"/>
</dbReference>
<accession>A0A163QUU3</accession>
<evidence type="ECO:0000313" key="4">
    <source>
        <dbReference type="Proteomes" id="UP000076447"/>
    </source>
</evidence>
<organism evidence="3 4">
    <name type="scientific">Oerskovia enterophila</name>
    <dbReference type="NCBI Taxonomy" id="43678"/>
    <lineage>
        <taxon>Bacteria</taxon>
        <taxon>Bacillati</taxon>
        <taxon>Actinomycetota</taxon>
        <taxon>Actinomycetes</taxon>
        <taxon>Micrococcales</taxon>
        <taxon>Cellulomonadaceae</taxon>
        <taxon>Oerskovia</taxon>
    </lineage>
</organism>